<feature type="region of interest" description="Disordered" evidence="1">
    <location>
        <begin position="1"/>
        <end position="21"/>
    </location>
</feature>
<reference evidence="2" key="1">
    <citation type="journal article" date="2020" name="Nature">
        <title>Giant virus diversity and host interactions through global metagenomics.</title>
        <authorList>
            <person name="Schulz F."/>
            <person name="Roux S."/>
            <person name="Paez-Espino D."/>
            <person name="Jungbluth S."/>
            <person name="Walsh D.A."/>
            <person name="Denef V.J."/>
            <person name="McMahon K.D."/>
            <person name="Konstantinidis K.T."/>
            <person name="Eloe-Fadrosh E.A."/>
            <person name="Kyrpides N.C."/>
            <person name="Woyke T."/>
        </authorList>
    </citation>
    <scope>NUCLEOTIDE SEQUENCE</scope>
    <source>
        <strain evidence="2">GVMAG-M-3300023184-191</strain>
    </source>
</reference>
<feature type="region of interest" description="Disordered" evidence="1">
    <location>
        <begin position="767"/>
        <end position="809"/>
    </location>
</feature>
<protein>
    <submittedName>
        <fullName evidence="2">Uncharacterized protein</fullName>
    </submittedName>
</protein>
<name>A0A6C0I502_9ZZZZ</name>
<dbReference type="AlphaFoldDB" id="A0A6C0I502"/>
<sequence length="809" mass="91302">MSHGYVSDEESESPRGMARPVVDADPFKREMETTIYAKMNDTVKKYAQNPNALRTVADIMEHIRPLLEIIKPILVANKLQRGIAQGSNVNEYSPNWFANAISNVFPNNSEMFSKMLIVLQPLELDYDTIKINDLFSQTLNEVGPLLQAKLTEILSRDRTISERIQPRSAPAPYTMVQMDEPSSLCLYFRDPISISASFVRSTPRTQYNLSTLFCLTPRGLVHDLTTGVDFAITEGQLTLNPSNIKQIAFRLTTSESHDHHPKMTLTFPNFGCNLPFSQGVTESLNLYVPPNQQDVVIPISYHSDYADVTLPRVKTSHLPAVVSIDPNQMIERFAEDMRNVHLHANLQLPQCPMEQLVSARVNFERLTEPICSFLDNLFASTASMDDSVLTKHATKIPYIYRIDMQTMTCARIRMLRHDLAIPLVSPDEFAHYNAITTTLDGLNLEQHLIRYTLFQMMLSYRKFTFDDFRACPVHHITFDLYLRRGAGDVGYHYDLTPGNIVSSVGLLYSMPHGHVKMGPQLIPRRYRRDGLISDRNVMPMSAFITRNTVALLNNVTYSHSTPDLEHIVSRTPRQVGYEVRNQQHEPIFSAQLNVTYDPITFPARLREKLTESSSNPSRTFLRSWHIVDISKEQMKHLAAPEAVAFAGGMPFSEMTRMTLLECFAWVSAAGCMCIEVGMDPATGEIVPPSKLPGHLRGGRIPMSFGSPKTPKIKTQPQLKSKSKTQHSSASSKKIASPIRASTVSISHLKQQIGSKLKKIRAVLKNPKKNFVVMSGPRTRSRSHSHSYTQNASKTRSRSRTRTRKVRSAN</sequence>
<dbReference type="EMBL" id="MN740102">
    <property type="protein sequence ID" value="QHT87869.1"/>
    <property type="molecule type" value="Genomic_DNA"/>
</dbReference>
<organism evidence="2">
    <name type="scientific">viral metagenome</name>
    <dbReference type="NCBI Taxonomy" id="1070528"/>
    <lineage>
        <taxon>unclassified sequences</taxon>
        <taxon>metagenomes</taxon>
        <taxon>organismal metagenomes</taxon>
    </lineage>
</organism>
<evidence type="ECO:0000313" key="2">
    <source>
        <dbReference type="EMBL" id="QHT87869.1"/>
    </source>
</evidence>
<feature type="compositionally biased region" description="Basic residues" evidence="1">
    <location>
        <begin position="794"/>
        <end position="809"/>
    </location>
</feature>
<proteinExistence type="predicted"/>
<feature type="region of interest" description="Disordered" evidence="1">
    <location>
        <begin position="690"/>
        <end position="738"/>
    </location>
</feature>
<evidence type="ECO:0000256" key="1">
    <source>
        <dbReference type="SAM" id="MobiDB-lite"/>
    </source>
</evidence>
<accession>A0A6C0I502</accession>
<feature type="compositionally biased region" description="Low complexity" evidence="1">
    <location>
        <begin position="725"/>
        <end position="738"/>
    </location>
</feature>